<geneLocation type="chloroplast" evidence="3"/>
<feature type="region of interest" description="Disordered" evidence="1">
    <location>
        <begin position="1"/>
        <end position="58"/>
    </location>
</feature>
<proteinExistence type="predicted"/>
<reference evidence="3" key="1">
    <citation type="submission" date="2017-12" db="EMBL/GenBank/DDBJ databases">
        <authorList>
            <person name="Hurst M.R.H."/>
        </authorList>
    </citation>
    <scope>NUCLEOTIDE SEQUENCE</scope>
    <source>
        <strain evidence="3">UTEX 2505</strain>
    </source>
</reference>
<keyword evidence="2" id="KW-0472">Membrane</keyword>
<sequence>MEKTKEGLGGPSPKAGARGPLPQVWAGPPSWGSGAPAPSRGRGPRVPTATAPVSLRSSPLPLRPTELCYPSVPPVRLRLPSGPATAPAPSYPTAPALSFRSLRLRSGGGQPQPIVGAGATSSGLKLSLARPLRSRLIPSLRGLDPYLVIRPLIYLFVPLFTYKYLYLLIRPFIYLFIPLFTYKYTYLLIWTFIYLFGPPPNPEATRGWGPLAPTLGGAAFGLGAPEEKLT</sequence>
<evidence type="ECO:0000256" key="1">
    <source>
        <dbReference type="SAM" id="MobiDB-lite"/>
    </source>
</evidence>
<feature type="transmembrane region" description="Helical" evidence="2">
    <location>
        <begin position="147"/>
        <end position="166"/>
    </location>
</feature>
<evidence type="ECO:0000256" key="2">
    <source>
        <dbReference type="SAM" id="Phobius"/>
    </source>
</evidence>
<feature type="transmembrane region" description="Helical" evidence="2">
    <location>
        <begin position="172"/>
        <end position="196"/>
    </location>
</feature>
<evidence type="ECO:0000313" key="3">
    <source>
        <dbReference type="EMBL" id="AUW36560.1"/>
    </source>
</evidence>
<dbReference type="AlphaFoldDB" id="A0A2K9YS00"/>
<keyword evidence="2" id="KW-1133">Transmembrane helix</keyword>
<name>A0A2K9YS00_HAELA</name>
<feature type="compositionally biased region" description="Low complexity" evidence="1">
    <location>
        <begin position="25"/>
        <end position="39"/>
    </location>
</feature>
<dbReference type="EMBL" id="MG677935">
    <property type="protein sequence ID" value="AUW36560.1"/>
    <property type="molecule type" value="Genomic_DNA"/>
</dbReference>
<gene>
    <name evidence="3" type="ORF">SG3EUKT977465.1</name>
</gene>
<organism evidence="3">
    <name type="scientific">Haematococcus lacustris</name>
    <name type="common">Green alga</name>
    <name type="synonym">Haematococcus pluvialis</name>
    <dbReference type="NCBI Taxonomy" id="44745"/>
    <lineage>
        <taxon>Eukaryota</taxon>
        <taxon>Viridiplantae</taxon>
        <taxon>Chlorophyta</taxon>
        <taxon>core chlorophytes</taxon>
        <taxon>Chlorophyceae</taxon>
        <taxon>CS clade</taxon>
        <taxon>Chlamydomonadales</taxon>
        <taxon>Haematococcaceae</taxon>
        <taxon>Haematococcus</taxon>
    </lineage>
</organism>
<keyword evidence="2" id="KW-0812">Transmembrane</keyword>
<protein>
    <submittedName>
        <fullName evidence="3">Uncharacterized protein</fullName>
    </submittedName>
</protein>
<accession>A0A2K9YS00</accession>
<keyword evidence="3" id="KW-0150">Chloroplast</keyword>
<keyword evidence="3" id="KW-0934">Plastid</keyword>